<dbReference type="Gene3D" id="3.90.79.10">
    <property type="entry name" value="Nucleoside Triphosphate Pyrophosphohydrolase"/>
    <property type="match status" value="1"/>
</dbReference>
<keyword evidence="5" id="KW-0452">Lithium</keyword>
<evidence type="ECO:0000256" key="15">
    <source>
        <dbReference type="ARBA" id="ARBA00044544"/>
    </source>
</evidence>
<dbReference type="InterPro" id="IPR015797">
    <property type="entry name" value="NUDIX_hydrolase-like_dom_sf"/>
</dbReference>
<keyword evidence="9 17" id="KW-0472">Membrane</keyword>
<dbReference type="InterPro" id="IPR020550">
    <property type="entry name" value="Inositol_monophosphatase_CS"/>
</dbReference>
<dbReference type="EMBL" id="JBBJCI010000127">
    <property type="protein sequence ID" value="KAK7247771.1"/>
    <property type="molecule type" value="Genomic_DNA"/>
</dbReference>
<evidence type="ECO:0000256" key="4">
    <source>
        <dbReference type="ARBA" id="ARBA00022519"/>
    </source>
</evidence>
<keyword evidence="8" id="KW-0460">Magnesium</keyword>
<evidence type="ECO:0000256" key="2">
    <source>
        <dbReference type="ARBA" id="ARBA00012633"/>
    </source>
</evidence>
<keyword evidence="4" id="KW-0997">Cell inner membrane</keyword>
<keyword evidence="17" id="KW-0812">Transmembrane</keyword>
<dbReference type="SUPFAM" id="SSF55811">
    <property type="entry name" value="Nudix"/>
    <property type="match status" value="1"/>
</dbReference>
<sequence length="468" mass="49834">MAQEARVVGVEEECGFRWLRLKKLAYVDQTGRRRFWEMAERTTRRGAVDGVGIVAVVRRRACAPQVVLVTQFRPPLDGHVLELPAGLVGGGEGAGGAALRELKEETGFVGTVTSVSPVVASDPGMSAANMQLVADNSTFGRFDAGETSIVIDDVAAIAKKAGDAIMEIYTKTPLDEWKAIADFKADGSPLTKADTTANTIICDALTAAYPKIPIMSEENKLLPYAERKGWAYFWCVDPLDGTKEFIKRNGQFTVNIGLVKGTSPLAGVVYVPAAEDGPVMYKGVKGLGPPVREIDDPLGYDSYKSIFCKAFDEKDAGLTLVASASHNTPETDAFVAKRGTAYKDAKLQSKGSSLKLLMVAEGAAHIYPRLAPTSEWDTCAAQAIVECAGGEVLQHAGGKDCEPGKPVAYNKPEALNPFFVVYGKREERKVIVKKDVDLGGGGSAGPSPVIVLGLVFGVACVLYAVLAK</sequence>
<dbReference type="Pfam" id="PF00293">
    <property type="entry name" value="NUDIX"/>
    <property type="match status" value="1"/>
</dbReference>
<dbReference type="Proteomes" id="UP001363151">
    <property type="component" value="Unassembled WGS sequence"/>
</dbReference>
<dbReference type="HAMAP" id="MF_02095">
    <property type="entry name" value="CysQ"/>
    <property type="match status" value="1"/>
</dbReference>
<accession>A0ABR1G3I6</accession>
<protein>
    <recommendedName>
        <fullName evidence="10">3'(2'),5'-bisphosphate nucleotidase 1</fullName>
        <ecNumber evidence="14">3.1.3.57</ecNumber>
        <ecNumber evidence="2">3.1.3.7</ecNumber>
    </recommendedName>
    <alternativeName>
        <fullName evidence="15">3'-phosphoadenosine 5'-phosphate phosphatase</fullName>
    </alternativeName>
    <alternativeName>
        <fullName evidence="11">Bisphosphate 3'-nucleotidase 1</fullName>
    </alternativeName>
    <alternativeName>
        <fullName evidence="16">Inositol-polyphosphate 1-phosphatase</fullName>
    </alternativeName>
</protein>
<keyword evidence="20" id="KW-1185">Reference proteome</keyword>
<evidence type="ECO:0000256" key="1">
    <source>
        <dbReference type="ARBA" id="ARBA00005289"/>
    </source>
</evidence>
<keyword evidence="6" id="KW-0479">Metal-binding</keyword>
<evidence type="ECO:0000313" key="20">
    <source>
        <dbReference type="Proteomes" id="UP001363151"/>
    </source>
</evidence>
<dbReference type="InterPro" id="IPR020583">
    <property type="entry name" value="Inositol_monoP_metal-BS"/>
</dbReference>
<feature type="domain" description="Nudix hydrolase" evidence="18">
    <location>
        <begin position="46"/>
        <end position="193"/>
    </location>
</feature>
<gene>
    <name evidence="19" type="ORF">SO694_00122094</name>
</gene>
<keyword evidence="7" id="KW-0378">Hydrolase</keyword>
<evidence type="ECO:0000256" key="14">
    <source>
        <dbReference type="ARBA" id="ARBA00044519"/>
    </source>
</evidence>
<dbReference type="SUPFAM" id="SSF56655">
    <property type="entry name" value="Carbohydrate phosphatase"/>
    <property type="match status" value="1"/>
</dbReference>
<evidence type="ECO:0000256" key="12">
    <source>
        <dbReference type="ARBA" id="ARBA00044465"/>
    </source>
</evidence>
<dbReference type="PROSITE" id="PS00629">
    <property type="entry name" value="IMP_1"/>
    <property type="match status" value="1"/>
</dbReference>
<dbReference type="PANTHER" id="PTHR43028">
    <property type="entry name" value="3'(2'),5'-BISPHOSPHATE NUCLEOTIDASE 1"/>
    <property type="match status" value="1"/>
</dbReference>
<evidence type="ECO:0000256" key="9">
    <source>
        <dbReference type="ARBA" id="ARBA00023136"/>
    </source>
</evidence>
<keyword evidence="17" id="KW-1133">Transmembrane helix</keyword>
<evidence type="ECO:0000256" key="8">
    <source>
        <dbReference type="ARBA" id="ARBA00022842"/>
    </source>
</evidence>
<evidence type="ECO:0000256" key="5">
    <source>
        <dbReference type="ARBA" id="ARBA00022671"/>
    </source>
</evidence>
<dbReference type="Gene3D" id="3.30.540.10">
    <property type="entry name" value="Fructose-1,6-Bisphosphatase, subunit A, domain 1"/>
    <property type="match status" value="1"/>
</dbReference>
<comment type="catalytic activity">
    <reaction evidence="12">
        <text>1D-myo-inositol 1,3,4-trisphosphate + H2O = 1D-myo-inositol 3,4-bisphosphate + phosphate</text>
        <dbReference type="Rhea" id="RHEA:70319"/>
        <dbReference type="ChEBI" id="CHEBI:15377"/>
        <dbReference type="ChEBI" id="CHEBI:43474"/>
        <dbReference type="ChEBI" id="CHEBI:58414"/>
        <dbReference type="ChEBI" id="CHEBI:83241"/>
    </reaction>
    <physiologicalReaction direction="left-to-right" evidence="12">
        <dbReference type="Rhea" id="RHEA:70320"/>
    </physiologicalReaction>
</comment>
<evidence type="ECO:0000256" key="6">
    <source>
        <dbReference type="ARBA" id="ARBA00022723"/>
    </source>
</evidence>
<evidence type="ECO:0000256" key="10">
    <source>
        <dbReference type="ARBA" id="ARBA00040342"/>
    </source>
</evidence>
<comment type="caution">
    <text evidence="19">The sequence shown here is derived from an EMBL/GenBank/DDBJ whole genome shotgun (WGS) entry which is preliminary data.</text>
</comment>
<dbReference type="InterPro" id="IPR000086">
    <property type="entry name" value="NUDIX_hydrolase_dom"/>
</dbReference>
<organism evidence="19 20">
    <name type="scientific">Aureococcus anophagefferens</name>
    <name type="common">Harmful bloom alga</name>
    <dbReference type="NCBI Taxonomy" id="44056"/>
    <lineage>
        <taxon>Eukaryota</taxon>
        <taxon>Sar</taxon>
        <taxon>Stramenopiles</taxon>
        <taxon>Ochrophyta</taxon>
        <taxon>Pelagophyceae</taxon>
        <taxon>Pelagomonadales</taxon>
        <taxon>Pelagomonadaceae</taxon>
        <taxon>Aureococcus</taxon>
    </lineage>
</organism>
<dbReference type="InterPro" id="IPR050725">
    <property type="entry name" value="CysQ/Inositol_MonoPase"/>
</dbReference>
<evidence type="ECO:0000256" key="7">
    <source>
        <dbReference type="ARBA" id="ARBA00022801"/>
    </source>
</evidence>
<evidence type="ECO:0000256" key="11">
    <source>
        <dbReference type="ARBA" id="ARBA00041815"/>
    </source>
</evidence>
<comment type="catalytic activity">
    <reaction evidence="13">
        <text>1D-myo-inositol 1,4-bisphosphate + H2O = 1D-myo-inositol 4-phosphate + phosphate</text>
        <dbReference type="Rhea" id="RHEA:15553"/>
        <dbReference type="ChEBI" id="CHEBI:15377"/>
        <dbReference type="ChEBI" id="CHEBI:43474"/>
        <dbReference type="ChEBI" id="CHEBI:58282"/>
        <dbReference type="ChEBI" id="CHEBI:58469"/>
        <dbReference type="EC" id="3.1.3.57"/>
    </reaction>
    <physiologicalReaction direction="left-to-right" evidence="13">
        <dbReference type="Rhea" id="RHEA:15554"/>
    </physiologicalReaction>
</comment>
<evidence type="ECO:0000259" key="18">
    <source>
        <dbReference type="PROSITE" id="PS51462"/>
    </source>
</evidence>
<dbReference type="PROSITE" id="PS00893">
    <property type="entry name" value="NUDIX_BOX"/>
    <property type="match status" value="1"/>
</dbReference>
<dbReference type="NCBIfam" id="TIGR01331">
    <property type="entry name" value="bisphos_cysQ"/>
    <property type="match status" value="1"/>
</dbReference>
<dbReference type="CDD" id="cd01638">
    <property type="entry name" value="CysQ"/>
    <property type="match status" value="1"/>
</dbReference>
<dbReference type="PROSITE" id="PS00630">
    <property type="entry name" value="IMP_2"/>
    <property type="match status" value="1"/>
</dbReference>
<evidence type="ECO:0000313" key="19">
    <source>
        <dbReference type="EMBL" id="KAK7247771.1"/>
    </source>
</evidence>
<name>A0ABR1G3I6_AURAN</name>
<evidence type="ECO:0000256" key="17">
    <source>
        <dbReference type="SAM" id="Phobius"/>
    </source>
</evidence>
<dbReference type="PROSITE" id="PS51462">
    <property type="entry name" value="NUDIX"/>
    <property type="match status" value="1"/>
</dbReference>
<evidence type="ECO:0000256" key="3">
    <source>
        <dbReference type="ARBA" id="ARBA00022475"/>
    </source>
</evidence>
<proteinExistence type="inferred from homology"/>
<reference evidence="19 20" key="1">
    <citation type="submission" date="2024-03" db="EMBL/GenBank/DDBJ databases">
        <title>Aureococcus anophagefferens CCMP1851 and Kratosvirus quantuckense: Draft genome of a second virus-susceptible host strain in the model system.</title>
        <authorList>
            <person name="Chase E."/>
            <person name="Truchon A.R."/>
            <person name="Schepens W."/>
            <person name="Wilhelm S.W."/>
        </authorList>
    </citation>
    <scope>NUCLEOTIDE SEQUENCE [LARGE SCALE GENOMIC DNA]</scope>
    <source>
        <strain evidence="19 20">CCMP1851</strain>
    </source>
</reference>
<feature type="transmembrane region" description="Helical" evidence="17">
    <location>
        <begin position="449"/>
        <end position="466"/>
    </location>
</feature>
<dbReference type="PANTHER" id="PTHR43028:SF5">
    <property type="entry name" value="3'(2'),5'-BISPHOSPHATE NUCLEOTIDASE 1"/>
    <property type="match status" value="1"/>
</dbReference>
<dbReference type="InterPro" id="IPR000760">
    <property type="entry name" value="Inositol_monophosphatase-like"/>
</dbReference>
<evidence type="ECO:0000256" key="16">
    <source>
        <dbReference type="ARBA" id="ARBA00044554"/>
    </source>
</evidence>
<dbReference type="InterPro" id="IPR020084">
    <property type="entry name" value="NUDIX_hydrolase_CS"/>
</dbReference>
<dbReference type="InterPro" id="IPR006240">
    <property type="entry name" value="CysQ"/>
</dbReference>
<evidence type="ECO:0000256" key="13">
    <source>
        <dbReference type="ARBA" id="ARBA00044478"/>
    </source>
</evidence>
<comment type="similarity">
    <text evidence="1">Belongs to the inositol monophosphatase superfamily. CysQ family.</text>
</comment>
<dbReference type="Pfam" id="PF00459">
    <property type="entry name" value="Inositol_P"/>
    <property type="match status" value="1"/>
</dbReference>
<dbReference type="EC" id="3.1.3.57" evidence="14"/>
<keyword evidence="3" id="KW-1003">Cell membrane</keyword>
<dbReference type="Gene3D" id="3.40.190.80">
    <property type="match status" value="1"/>
</dbReference>
<dbReference type="EC" id="3.1.3.7" evidence="2"/>